<evidence type="ECO:0000313" key="2">
    <source>
        <dbReference type="EMBL" id="EOQ59830.1"/>
    </source>
</evidence>
<dbReference type="InterPro" id="IPR027417">
    <property type="entry name" value="P-loop_NTPase"/>
</dbReference>
<dbReference type="Gene3D" id="3.40.50.300">
    <property type="entry name" value="P-loop containing nucleotide triphosphate hydrolases"/>
    <property type="match status" value="1"/>
</dbReference>
<dbReference type="InterPro" id="IPR041685">
    <property type="entry name" value="AAA_GajA/Old/RecF-like"/>
</dbReference>
<proteinExistence type="predicted"/>
<sequence>MLISELHINNFRSFGYKSQMIETTNLTALIGANSSGKTSLIMALLRLFGQKKYR</sequence>
<evidence type="ECO:0000313" key="3">
    <source>
        <dbReference type="Proteomes" id="UP000014060"/>
    </source>
</evidence>
<accession>A0ABC9SUT8</accession>
<dbReference type="AlphaFoldDB" id="A0ABC9SUT8"/>
<name>A0ABC9SUT8_BACCE</name>
<dbReference type="Pfam" id="PF13175">
    <property type="entry name" value="AAA_15"/>
    <property type="match status" value="1"/>
</dbReference>
<comment type="caution">
    <text evidence="2">The sequence shown here is derived from an EMBL/GenBank/DDBJ whole genome shotgun (WGS) entry which is preliminary data.</text>
</comment>
<evidence type="ECO:0000259" key="1">
    <source>
        <dbReference type="Pfam" id="PF13175"/>
    </source>
</evidence>
<reference evidence="2 3" key="1">
    <citation type="submission" date="2013-01" db="EMBL/GenBank/DDBJ databases">
        <title>The Genome Sequence of Bacillus cereus TIAC219.</title>
        <authorList>
            <consortium name="The Broad Institute Genome Sequencing Platform"/>
            <consortium name="The Broad Institute Genome Sequencing Center for Infectious Disease"/>
            <person name="Feldgarden M."/>
            <person name="Van der Auwera G.A."/>
            <person name="Mahillon J."/>
            <person name="Duprez V."/>
            <person name="Timmery S."/>
            <person name="Mattelet C."/>
            <person name="Dierick K."/>
            <person name="Sun M."/>
            <person name="Yu Z."/>
            <person name="Zhu L."/>
            <person name="Hu X."/>
            <person name="Shank E.B."/>
            <person name="Swiecicka I."/>
            <person name="Hansen B.M."/>
            <person name="Andrup L."/>
            <person name="Walker B."/>
            <person name="Young S.K."/>
            <person name="Zeng Q."/>
            <person name="Gargeya S."/>
            <person name="Fitzgerald M."/>
            <person name="Haas B."/>
            <person name="Abouelleil A."/>
            <person name="Alvarado L."/>
            <person name="Arachchi H.M."/>
            <person name="Berlin A.M."/>
            <person name="Chapman S.B."/>
            <person name="Dewar J."/>
            <person name="Goldberg J."/>
            <person name="Griggs A."/>
            <person name="Gujja S."/>
            <person name="Hansen M."/>
            <person name="Howarth C."/>
            <person name="Imamovic A."/>
            <person name="Larimer J."/>
            <person name="McCowan C."/>
            <person name="Murphy C."/>
            <person name="Neiman D."/>
            <person name="Pearson M."/>
            <person name="Priest M."/>
            <person name="Roberts A."/>
            <person name="Saif S."/>
            <person name="Shea T."/>
            <person name="Sisk P."/>
            <person name="Sykes S."/>
            <person name="Wortman J."/>
            <person name="Nusbaum C."/>
            <person name="Birren B."/>
        </authorList>
    </citation>
    <scope>NUCLEOTIDE SEQUENCE [LARGE SCALE GENOMIC DNA]</scope>
    <source>
        <strain evidence="2 3">TIAC219</strain>
    </source>
</reference>
<dbReference type="EMBL" id="AHCJ01000050">
    <property type="protein sequence ID" value="EOQ59830.1"/>
    <property type="molecule type" value="Genomic_DNA"/>
</dbReference>
<dbReference type="SUPFAM" id="SSF52540">
    <property type="entry name" value="P-loop containing nucleoside triphosphate hydrolases"/>
    <property type="match status" value="1"/>
</dbReference>
<organism evidence="2 3">
    <name type="scientific">Bacillus cereus TIAC219</name>
    <dbReference type="NCBI Taxonomy" id="718222"/>
    <lineage>
        <taxon>Bacteria</taxon>
        <taxon>Bacillati</taxon>
        <taxon>Bacillota</taxon>
        <taxon>Bacilli</taxon>
        <taxon>Bacillales</taxon>
        <taxon>Bacillaceae</taxon>
        <taxon>Bacillus</taxon>
        <taxon>Bacillus cereus group</taxon>
    </lineage>
</organism>
<protein>
    <recommendedName>
        <fullName evidence="1">Endonuclease GajA/Old nuclease/RecF-like AAA domain-containing protein</fullName>
    </recommendedName>
</protein>
<gene>
    <name evidence="2" type="ORF">IAY_04057</name>
</gene>
<feature type="domain" description="Endonuclease GajA/Old nuclease/RecF-like AAA" evidence="1">
    <location>
        <begin position="1"/>
        <end position="52"/>
    </location>
</feature>
<dbReference type="Proteomes" id="UP000014060">
    <property type="component" value="Unassembled WGS sequence"/>
</dbReference>